<feature type="region of interest" description="Disordered" evidence="1">
    <location>
        <begin position="1"/>
        <end position="63"/>
    </location>
</feature>
<organism evidence="2 3">
    <name type="scientific">Syphacia muris</name>
    <dbReference type="NCBI Taxonomy" id="451379"/>
    <lineage>
        <taxon>Eukaryota</taxon>
        <taxon>Metazoa</taxon>
        <taxon>Ecdysozoa</taxon>
        <taxon>Nematoda</taxon>
        <taxon>Chromadorea</taxon>
        <taxon>Rhabditida</taxon>
        <taxon>Spirurina</taxon>
        <taxon>Oxyuridomorpha</taxon>
        <taxon>Oxyuroidea</taxon>
        <taxon>Oxyuridae</taxon>
        <taxon>Syphacia</taxon>
    </lineage>
</organism>
<proteinExistence type="predicted"/>
<dbReference type="AlphaFoldDB" id="A0A0N5ABZ6"/>
<keyword evidence="2" id="KW-1185">Reference proteome</keyword>
<dbReference type="Proteomes" id="UP000046393">
    <property type="component" value="Unplaced"/>
</dbReference>
<evidence type="ECO:0000313" key="2">
    <source>
        <dbReference type="Proteomes" id="UP000046393"/>
    </source>
</evidence>
<name>A0A0N5ABZ6_9BILA</name>
<sequence length="151" mass="16997">MEFVGSDQKNNMCPEEEKVEDDDTDVASPRSAGKQSVNVYGLKTPTEHGNYKNNYRSPSHGTFSGLLEQPQIGMQKNNASKHLFNPKYPLKKVVPVTVKNKRAADYNESAAEFPSVQFVPLKLTNGSSKQLYLESTNFNRPAYKRIKVEQL</sequence>
<protein>
    <submittedName>
        <fullName evidence="3">ZM domain-containing protein</fullName>
    </submittedName>
</protein>
<feature type="compositionally biased region" description="Polar residues" evidence="1">
    <location>
        <begin position="51"/>
        <end position="62"/>
    </location>
</feature>
<reference evidence="3" key="1">
    <citation type="submission" date="2017-02" db="UniProtKB">
        <authorList>
            <consortium name="WormBaseParasite"/>
        </authorList>
    </citation>
    <scope>IDENTIFICATION</scope>
</reference>
<dbReference type="WBParaSite" id="SMUV_0000167201-mRNA-1">
    <property type="protein sequence ID" value="SMUV_0000167201-mRNA-1"/>
    <property type="gene ID" value="SMUV_0000167201"/>
</dbReference>
<accession>A0A0N5ABZ6</accession>
<evidence type="ECO:0000256" key="1">
    <source>
        <dbReference type="SAM" id="MobiDB-lite"/>
    </source>
</evidence>
<evidence type="ECO:0000313" key="3">
    <source>
        <dbReference type="WBParaSite" id="SMUV_0000167201-mRNA-1"/>
    </source>
</evidence>